<evidence type="ECO:0000313" key="2">
    <source>
        <dbReference type="EMBL" id="CAA9467815.1"/>
    </source>
</evidence>
<evidence type="ECO:0000256" key="1">
    <source>
        <dbReference type="SAM" id="MobiDB-lite"/>
    </source>
</evidence>
<feature type="compositionally biased region" description="Basic and acidic residues" evidence="1">
    <location>
        <begin position="183"/>
        <end position="212"/>
    </location>
</feature>
<feature type="region of interest" description="Disordered" evidence="1">
    <location>
        <begin position="91"/>
        <end position="221"/>
    </location>
</feature>
<feature type="compositionally biased region" description="Basic residues" evidence="1">
    <location>
        <begin position="112"/>
        <end position="137"/>
    </location>
</feature>
<feature type="region of interest" description="Disordered" evidence="1">
    <location>
        <begin position="1"/>
        <end position="79"/>
    </location>
</feature>
<keyword evidence="2" id="KW-0808">Transferase</keyword>
<name>A0A6J4RJI3_9ACTN</name>
<feature type="non-terminal residue" evidence="2">
    <location>
        <position position="1"/>
    </location>
</feature>
<protein>
    <submittedName>
        <fullName evidence="2">Phosphatidylinositol phosphate synthase @ Archaetidylinositol phosphate synthase</fullName>
        <ecNumber evidence="2">2.7.8.39</ecNumber>
    </submittedName>
</protein>
<gene>
    <name evidence="2" type="ORF">AVDCRST_MAG65-468</name>
</gene>
<dbReference type="EMBL" id="CADCVL010000076">
    <property type="protein sequence ID" value="CAA9467815.1"/>
    <property type="molecule type" value="Genomic_DNA"/>
</dbReference>
<dbReference type="AlphaFoldDB" id="A0A6J4RJI3"/>
<feature type="compositionally biased region" description="Basic and acidic residues" evidence="1">
    <location>
        <begin position="36"/>
        <end position="52"/>
    </location>
</feature>
<reference evidence="2" key="1">
    <citation type="submission" date="2020-02" db="EMBL/GenBank/DDBJ databases">
        <authorList>
            <person name="Meier V. D."/>
        </authorList>
    </citation>
    <scope>NUCLEOTIDE SEQUENCE</scope>
    <source>
        <strain evidence="2">AVDCRST_MAG65</strain>
    </source>
</reference>
<feature type="non-terminal residue" evidence="2">
    <location>
        <position position="238"/>
    </location>
</feature>
<accession>A0A6J4RJI3</accession>
<sequence>AASLAVDPSRLPADHRSAGGVAGPPQGGAQHHHDRRHADVRDRGCHLRDGAHPRGRLVPRPDGVLRRARRQGGARVGTDDRVRRVLRLDARPGRRRRGARRAGDLLRAQQHAARRAAAGRHADGRHHARRHRRHLPHLVHAGTRRSAEHRRQGGAHAAPGARDTPLGAAGAVRSGPRRLGAHVHRDPADGHGLDHRRAADPLRPPRDAADRPRRWRRVRRRSARAARWRVARARHSFL</sequence>
<dbReference type="EC" id="2.7.8.39" evidence="2"/>
<dbReference type="GO" id="GO:0016740">
    <property type="term" value="F:transferase activity"/>
    <property type="evidence" value="ECO:0007669"/>
    <property type="project" value="UniProtKB-KW"/>
</dbReference>
<proteinExistence type="predicted"/>
<organism evidence="2">
    <name type="scientific">uncultured Solirubrobacteraceae bacterium</name>
    <dbReference type="NCBI Taxonomy" id="1162706"/>
    <lineage>
        <taxon>Bacteria</taxon>
        <taxon>Bacillati</taxon>
        <taxon>Actinomycetota</taxon>
        <taxon>Thermoleophilia</taxon>
        <taxon>Solirubrobacterales</taxon>
        <taxon>Solirubrobacteraceae</taxon>
        <taxon>environmental samples</taxon>
    </lineage>
</organism>